<dbReference type="RefSeq" id="XP_064854390.1">
    <property type="nucleotide sequence ID" value="XM_064998318.1"/>
</dbReference>
<dbReference type="GO" id="GO:0000329">
    <property type="term" value="C:fungal-type vacuole membrane"/>
    <property type="evidence" value="ECO:0007669"/>
    <property type="project" value="TreeGrafter"/>
</dbReference>
<dbReference type="SMART" id="SM00175">
    <property type="entry name" value="RAB"/>
    <property type="match status" value="1"/>
</dbReference>
<dbReference type="PROSITE" id="PS51421">
    <property type="entry name" value="RAS"/>
    <property type="match status" value="1"/>
</dbReference>
<protein>
    <submittedName>
        <fullName evidence="6">Uncharacterized protein</fullName>
    </submittedName>
</protein>
<dbReference type="EMBL" id="BTFZ01000011">
    <property type="protein sequence ID" value="GMM37394.1"/>
    <property type="molecule type" value="Genomic_DNA"/>
</dbReference>
<dbReference type="SMART" id="SM00176">
    <property type="entry name" value="RAN"/>
    <property type="match status" value="1"/>
</dbReference>
<evidence type="ECO:0000256" key="2">
    <source>
        <dbReference type="ARBA" id="ARBA00022481"/>
    </source>
</evidence>
<gene>
    <name evidence="6" type="ORF">DASC09_047190</name>
</gene>
<dbReference type="PROSITE" id="PS51419">
    <property type="entry name" value="RAB"/>
    <property type="match status" value="1"/>
</dbReference>
<keyword evidence="2" id="KW-0488">Methylation</keyword>
<keyword evidence="7" id="KW-1185">Reference proteome</keyword>
<keyword evidence="5" id="KW-0636">Prenylation</keyword>
<evidence type="ECO:0000313" key="6">
    <source>
        <dbReference type="EMBL" id="GMM37394.1"/>
    </source>
</evidence>
<dbReference type="GO" id="GO:0005525">
    <property type="term" value="F:GTP binding"/>
    <property type="evidence" value="ECO:0007669"/>
    <property type="project" value="UniProtKB-KW"/>
</dbReference>
<keyword evidence="4" id="KW-0342">GTP-binding</keyword>
<dbReference type="GO" id="GO:0005770">
    <property type="term" value="C:late endosome"/>
    <property type="evidence" value="ECO:0007669"/>
    <property type="project" value="TreeGrafter"/>
</dbReference>
<evidence type="ECO:0000256" key="1">
    <source>
        <dbReference type="ARBA" id="ARBA00006270"/>
    </source>
</evidence>
<dbReference type="PANTHER" id="PTHR47981">
    <property type="entry name" value="RAB FAMILY"/>
    <property type="match status" value="1"/>
</dbReference>
<accession>A0AAV5QSE4</accession>
<dbReference type="NCBIfam" id="TIGR00231">
    <property type="entry name" value="small_GTP"/>
    <property type="match status" value="1"/>
</dbReference>
<name>A0AAV5QSE4_9ASCO</name>
<dbReference type="InterPro" id="IPR005225">
    <property type="entry name" value="Small_GTP-bd"/>
</dbReference>
<dbReference type="AlphaFoldDB" id="A0AAV5QSE4"/>
<organism evidence="6 7">
    <name type="scientific">Saccharomycopsis crataegensis</name>
    <dbReference type="NCBI Taxonomy" id="43959"/>
    <lineage>
        <taxon>Eukaryota</taxon>
        <taxon>Fungi</taxon>
        <taxon>Dikarya</taxon>
        <taxon>Ascomycota</taxon>
        <taxon>Saccharomycotina</taxon>
        <taxon>Saccharomycetes</taxon>
        <taxon>Saccharomycopsidaceae</taxon>
        <taxon>Saccharomycopsis</taxon>
    </lineage>
</organism>
<dbReference type="PANTHER" id="PTHR47981:SF20">
    <property type="entry name" value="RAS-RELATED PROTEIN RAB-7A"/>
    <property type="match status" value="1"/>
</dbReference>
<keyword evidence="3" id="KW-0547">Nucleotide-binding</keyword>
<sequence>MSSSPTLKVLLLGDPFVGKTSLRAQYIHHVFSNSYRETVGADFLSRRQTVGDDGDSEVFLQIWDTAGQERFKSLVKNFYRGTDVAIFMYDVSRPSTFHNLTTWINEFIENVHTSNPSIVVVGNKCDKPITDHLISIRQCKELLSEHYVDQYIDDLNHDIFYMSAKSFTETENLFKRVAALGLQNSQNNQNNTMMTFDRVDISEPRDGTDGRGRSSGCC</sequence>
<dbReference type="PRINTS" id="PR00449">
    <property type="entry name" value="RASTRNSFRMNG"/>
</dbReference>
<comment type="similarity">
    <text evidence="1">Belongs to the small GTPase superfamily. Rab family.</text>
</comment>
<dbReference type="SMART" id="SM00174">
    <property type="entry name" value="RHO"/>
    <property type="match status" value="1"/>
</dbReference>
<comment type="caution">
    <text evidence="6">The sequence shown here is derived from an EMBL/GenBank/DDBJ whole genome shotgun (WGS) entry which is preliminary data.</text>
</comment>
<dbReference type="InterPro" id="IPR001806">
    <property type="entry name" value="Small_GTPase"/>
</dbReference>
<dbReference type="GO" id="GO:0032889">
    <property type="term" value="P:regulation of vacuole fusion, non-autophagic"/>
    <property type="evidence" value="ECO:0007669"/>
    <property type="project" value="TreeGrafter"/>
</dbReference>
<dbReference type="GeneID" id="90075369"/>
<keyword evidence="5" id="KW-0449">Lipoprotein</keyword>
<dbReference type="Gene3D" id="3.40.50.300">
    <property type="entry name" value="P-loop containing nucleotide triphosphate hydrolases"/>
    <property type="match status" value="1"/>
</dbReference>
<dbReference type="InterPro" id="IPR027417">
    <property type="entry name" value="P-loop_NTPase"/>
</dbReference>
<dbReference type="CDD" id="cd00154">
    <property type="entry name" value="Rab"/>
    <property type="match status" value="1"/>
</dbReference>
<evidence type="ECO:0000313" key="7">
    <source>
        <dbReference type="Proteomes" id="UP001360560"/>
    </source>
</evidence>
<dbReference type="Pfam" id="PF00071">
    <property type="entry name" value="Ras"/>
    <property type="match status" value="1"/>
</dbReference>
<dbReference type="GO" id="GO:0003924">
    <property type="term" value="F:GTPase activity"/>
    <property type="evidence" value="ECO:0007669"/>
    <property type="project" value="InterPro"/>
</dbReference>
<dbReference type="Proteomes" id="UP001360560">
    <property type="component" value="Unassembled WGS sequence"/>
</dbReference>
<evidence type="ECO:0000256" key="3">
    <source>
        <dbReference type="ARBA" id="ARBA00022741"/>
    </source>
</evidence>
<dbReference type="SUPFAM" id="SSF52540">
    <property type="entry name" value="P-loop containing nucleoside triphosphate hydrolases"/>
    <property type="match status" value="1"/>
</dbReference>
<evidence type="ECO:0000256" key="4">
    <source>
        <dbReference type="ARBA" id="ARBA00023134"/>
    </source>
</evidence>
<evidence type="ECO:0000256" key="5">
    <source>
        <dbReference type="ARBA" id="ARBA00023289"/>
    </source>
</evidence>
<reference evidence="6 7" key="1">
    <citation type="journal article" date="2023" name="Elife">
        <title>Identification of key yeast species and microbe-microbe interactions impacting larval growth of Drosophila in the wild.</title>
        <authorList>
            <person name="Mure A."/>
            <person name="Sugiura Y."/>
            <person name="Maeda R."/>
            <person name="Honda K."/>
            <person name="Sakurai N."/>
            <person name="Takahashi Y."/>
            <person name="Watada M."/>
            <person name="Katoh T."/>
            <person name="Gotoh A."/>
            <person name="Gotoh Y."/>
            <person name="Taniguchi I."/>
            <person name="Nakamura K."/>
            <person name="Hayashi T."/>
            <person name="Katayama T."/>
            <person name="Uemura T."/>
            <person name="Hattori Y."/>
        </authorList>
    </citation>
    <scope>NUCLEOTIDE SEQUENCE [LARGE SCALE GENOMIC DNA]</scope>
    <source>
        <strain evidence="6 7">SC-9</strain>
    </source>
</reference>
<proteinExistence type="inferred from homology"/>
<dbReference type="SMART" id="SM00173">
    <property type="entry name" value="RAS"/>
    <property type="match status" value="1"/>
</dbReference>
<dbReference type="FunFam" id="3.40.50.300:FF:001447">
    <property type="entry name" value="Ras-related protein Rab-1B"/>
    <property type="match status" value="1"/>
</dbReference>